<dbReference type="AlphaFoldDB" id="A0A5C8J516"/>
<dbReference type="RefSeq" id="WP_147923512.1">
    <property type="nucleotide sequence ID" value="NZ_VRTY01000100.1"/>
</dbReference>
<dbReference type="Pfam" id="PF14905">
    <property type="entry name" value="OMP_b-brl_3"/>
    <property type="match status" value="1"/>
</dbReference>
<dbReference type="SUPFAM" id="SSF49464">
    <property type="entry name" value="Carboxypeptidase regulatory domain-like"/>
    <property type="match status" value="1"/>
</dbReference>
<reference evidence="2 3" key="1">
    <citation type="submission" date="2019-08" db="EMBL/GenBank/DDBJ databases">
        <authorList>
            <person name="Shi S."/>
        </authorList>
    </citation>
    <scope>NUCLEOTIDE SEQUENCE [LARGE SCALE GENOMIC DNA]</scope>
    <source>
        <strain evidence="2 3">GY10130</strain>
    </source>
</reference>
<keyword evidence="3" id="KW-1185">Reference proteome</keyword>
<dbReference type="InterPro" id="IPR008969">
    <property type="entry name" value="CarboxyPept-like_regulatory"/>
</dbReference>
<dbReference type="Proteomes" id="UP000321926">
    <property type="component" value="Unassembled WGS sequence"/>
</dbReference>
<dbReference type="OrthoDB" id="1682379at2"/>
<evidence type="ECO:0000313" key="3">
    <source>
        <dbReference type="Proteomes" id="UP000321926"/>
    </source>
</evidence>
<proteinExistence type="predicted"/>
<sequence length="927" mass="104613">MAATSFAERFSGLVPIQLKGLLLSILLLIIALNAAAQGVVVQGTVQSGQDSLSLPGASVLLYKVTESGTAPTPTATATDIDGNFRFEQVAAGAYTLKINYIGFKLFSRAVKVAQQPVNLGPLKLLEESTTMREVEVIGRVALGEQMGDTTQFNAAAFKTNPNASAEDLVQKMPGISIEDGKIQAQGEDVMEILVDGKRFFEGDVEAALRNLPAEIIQNIQIFDKKSDQAEFSGFDDGNRAKTINIVTKPDRRKGSFGQASAGIGTDNRHMLGTSVNFFDNDRRITVTGVRNNINMADYSIGETPGGGMRGRSGDANGLITTSRLGVNFSDEWADKVELSGNYTINHREVDQAQLLRQNFMIASDSGRVYTENSNSQNEQLNQRFRMRMKYQMDENNEILFKPRFTLNKGNATSYFLGNTFNNQGPINQTENNVNSESNSLNLESDIHYRHRFKKQGRTFGTSLNNQYNSSRGDNYRIADNIFYAGEQQRTEQLNQFRDNRGTGYSWEASFSFTEPVGDSARMQLEYQVSNRSDDSERLTYNLAEITGDYTLLDTLFSNSFRSDYLTQEVELGYQYNTKKLRFQVETEYQRADLQNDQRFPEPYNMERTFHSVLPSAELDYRFSKTKNIRIDYRTNTSAPALSQLQNVIDQSNPLHLRMGNPNLRQSYQNRISMRYSNFDEQTNKVFYMGVRGSVTNNIITNSTTVAEAPIRLSEDVVLEQGSQLTRPVNLQEANWDLRTYFNYGFPVNIISSKLSFNGAVGHTRRPGMVNENINISNATNFRLGVSVSSNISEEIDFNISTRSNYNLVLNTLLPDRNNNYFNQSTSARLNWIFLKGFVYRTELNHQANAGLAAGYDNNFTLWNMSISKKLFDREQGEISLSVNDALNQNNNIRRNVTELYVEDVQANILQRYFMLTFTYSLRHFAGR</sequence>
<name>A0A5C8J516_9BACT</name>
<dbReference type="InterPro" id="IPR041700">
    <property type="entry name" value="OMP_b-brl_3"/>
</dbReference>
<organism evidence="2 3">
    <name type="scientific">Pontibacter qinzhouensis</name>
    <dbReference type="NCBI Taxonomy" id="2603253"/>
    <lineage>
        <taxon>Bacteria</taxon>
        <taxon>Pseudomonadati</taxon>
        <taxon>Bacteroidota</taxon>
        <taxon>Cytophagia</taxon>
        <taxon>Cytophagales</taxon>
        <taxon>Hymenobacteraceae</taxon>
        <taxon>Pontibacter</taxon>
    </lineage>
</organism>
<dbReference type="SUPFAM" id="SSF56935">
    <property type="entry name" value="Porins"/>
    <property type="match status" value="1"/>
</dbReference>
<evidence type="ECO:0000259" key="1">
    <source>
        <dbReference type="Pfam" id="PF14905"/>
    </source>
</evidence>
<feature type="domain" description="Outer membrane protein beta-barrel" evidence="1">
    <location>
        <begin position="450"/>
        <end position="919"/>
    </location>
</feature>
<dbReference type="Pfam" id="PF13715">
    <property type="entry name" value="CarbopepD_reg_2"/>
    <property type="match status" value="1"/>
</dbReference>
<dbReference type="EMBL" id="VRTY01000100">
    <property type="protein sequence ID" value="TXK31172.1"/>
    <property type="molecule type" value="Genomic_DNA"/>
</dbReference>
<gene>
    <name evidence="2" type="ORF">FVR03_19815</name>
</gene>
<dbReference type="Gene3D" id="2.60.40.1120">
    <property type="entry name" value="Carboxypeptidase-like, regulatory domain"/>
    <property type="match status" value="1"/>
</dbReference>
<accession>A0A5C8J516</accession>
<protein>
    <submittedName>
        <fullName evidence="2">Outer membrane beta-barrel protein</fullName>
    </submittedName>
</protein>
<evidence type="ECO:0000313" key="2">
    <source>
        <dbReference type="EMBL" id="TXK31172.1"/>
    </source>
</evidence>
<comment type="caution">
    <text evidence="2">The sequence shown here is derived from an EMBL/GenBank/DDBJ whole genome shotgun (WGS) entry which is preliminary data.</text>
</comment>